<dbReference type="WBParaSite" id="SBAD_0000033501-mRNA-1">
    <property type="protein sequence ID" value="SBAD_0000033501-mRNA-1"/>
    <property type="gene ID" value="SBAD_0000033501"/>
</dbReference>
<protein>
    <submittedName>
        <fullName evidence="1">Peptidase S1 domain-containing protein</fullName>
    </submittedName>
</protein>
<name>A0A183I9M3_9BILA</name>
<dbReference type="AlphaFoldDB" id="A0A183I9M3"/>
<proteinExistence type="predicted"/>
<sequence>LIANDFPHELCFFSSQLYSWKTSTRNARIRHSERDRLSRRVVETANAPFFGDSHVSGYKANTEMIKNKERVVGCYSNGQIWDPGTVQVNSYSRPQQVVNFTKPFATGEYHRSVLLTQPIPNSYIPVPPRCGDIDGRTIGVGVVMKPACPGQFIEPPVLPWVQDSGQCQDSL</sequence>
<organism evidence="1">
    <name type="scientific">Soboliphyme baturini</name>
    <dbReference type="NCBI Taxonomy" id="241478"/>
    <lineage>
        <taxon>Eukaryota</taxon>
        <taxon>Metazoa</taxon>
        <taxon>Ecdysozoa</taxon>
        <taxon>Nematoda</taxon>
        <taxon>Enoplea</taxon>
        <taxon>Dorylaimia</taxon>
        <taxon>Dioctophymatida</taxon>
        <taxon>Dioctophymatoidea</taxon>
        <taxon>Soboliphymatidae</taxon>
        <taxon>Soboliphyme</taxon>
    </lineage>
</organism>
<evidence type="ECO:0000313" key="1">
    <source>
        <dbReference type="WBParaSite" id="SBAD_0000033501-mRNA-1"/>
    </source>
</evidence>
<reference evidence="1" key="1">
    <citation type="submission" date="2016-06" db="UniProtKB">
        <authorList>
            <consortium name="WormBaseParasite"/>
        </authorList>
    </citation>
    <scope>IDENTIFICATION</scope>
</reference>
<accession>A0A183I9M3</accession>